<evidence type="ECO:0000256" key="2">
    <source>
        <dbReference type="ARBA" id="ARBA00022679"/>
    </source>
</evidence>
<proteinExistence type="predicted"/>
<feature type="domain" description="Integrase zinc-binding" evidence="9">
    <location>
        <begin position="278"/>
        <end position="332"/>
    </location>
</feature>
<evidence type="ECO:0000256" key="1">
    <source>
        <dbReference type="ARBA" id="ARBA00012493"/>
    </source>
</evidence>
<dbReference type="InterPro" id="IPR050951">
    <property type="entry name" value="Retrovirus_Pol_polyprotein"/>
</dbReference>
<dbReference type="SUPFAM" id="SSF56672">
    <property type="entry name" value="DNA/RNA polymerases"/>
    <property type="match status" value="1"/>
</dbReference>
<evidence type="ECO:0000313" key="11">
    <source>
        <dbReference type="Proteomes" id="UP000499080"/>
    </source>
</evidence>
<name>A0A4Y2ACI5_ARAVE</name>
<dbReference type="GO" id="GO:0016787">
    <property type="term" value="F:hydrolase activity"/>
    <property type="evidence" value="ECO:0007669"/>
    <property type="project" value="UniProtKB-KW"/>
</dbReference>
<evidence type="ECO:0000256" key="5">
    <source>
        <dbReference type="ARBA" id="ARBA00022759"/>
    </source>
</evidence>
<dbReference type="CDD" id="cd09274">
    <property type="entry name" value="RNase_HI_RT_Ty3"/>
    <property type="match status" value="1"/>
</dbReference>
<protein>
    <recommendedName>
        <fullName evidence="1">RNA-directed DNA polymerase</fullName>
        <ecNumber evidence="1">2.7.7.49</ecNumber>
    </recommendedName>
</protein>
<evidence type="ECO:0000256" key="3">
    <source>
        <dbReference type="ARBA" id="ARBA00022695"/>
    </source>
</evidence>
<evidence type="ECO:0000259" key="8">
    <source>
        <dbReference type="Pfam" id="PF17917"/>
    </source>
</evidence>
<dbReference type="EMBL" id="BGPR01000011">
    <property type="protein sequence ID" value="GBL76985.1"/>
    <property type="molecule type" value="Genomic_DNA"/>
</dbReference>
<dbReference type="Pfam" id="PF17917">
    <property type="entry name" value="RT_RNaseH"/>
    <property type="match status" value="1"/>
</dbReference>
<evidence type="ECO:0000259" key="9">
    <source>
        <dbReference type="Pfam" id="PF17921"/>
    </source>
</evidence>
<dbReference type="PANTHER" id="PTHR37984">
    <property type="entry name" value="PROTEIN CBG26694"/>
    <property type="match status" value="1"/>
</dbReference>
<reference evidence="10 11" key="1">
    <citation type="journal article" date="2019" name="Sci. Rep.">
        <title>Orb-weaving spider Araneus ventricosus genome elucidates the spidroin gene catalogue.</title>
        <authorList>
            <person name="Kono N."/>
            <person name="Nakamura H."/>
            <person name="Ohtoshi R."/>
            <person name="Moran D.A.P."/>
            <person name="Shinohara A."/>
            <person name="Yoshida Y."/>
            <person name="Fujiwara M."/>
            <person name="Mori M."/>
            <person name="Tomita M."/>
            <person name="Arakawa K."/>
        </authorList>
    </citation>
    <scope>NUCLEOTIDE SEQUENCE [LARGE SCALE GENOMIC DNA]</scope>
</reference>
<dbReference type="InterPro" id="IPR041373">
    <property type="entry name" value="RT_RNaseH"/>
</dbReference>
<keyword evidence="5" id="KW-0255">Endonuclease</keyword>
<dbReference type="GO" id="GO:0003964">
    <property type="term" value="F:RNA-directed DNA polymerase activity"/>
    <property type="evidence" value="ECO:0007669"/>
    <property type="project" value="UniProtKB-KW"/>
</dbReference>
<dbReference type="Proteomes" id="UP000499080">
    <property type="component" value="Unassembled WGS sequence"/>
</dbReference>
<keyword evidence="11" id="KW-1185">Reference proteome</keyword>
<keyword evidence="6" id="KW-0378">Hydrolase</keyword>
<organism evidence="10 11">
    <name type="scientific">Araneus ventricosus</name>
    <name type="common">Orbweaver spider</name>
    <name type="synonym">Epeira ventricosa</name>
    <dbReference type="NCBI Taxonomy" id="182803"/>
    <lineage>
        <taxon>Eukaryota</taxon>
        <taxon>Metazoa</taxon>
        <taxon>Ecdysozoa</taxon>
        <taxon>Arthropoda</taxon>
        <taxon>Chelicerata</taxon>
        <taxon>Arachnida</taxon>
        <taxon>Araneae</taxon>
        <taxon>Araneomorphae</taxon>
        <taxon>Entelegynae</taxon>
        <taxon>Araneoidea</taxon>
        <taxon>Araneidae</taxon>
        <taxon>Araneus</taxon>
    </lineage>
</organism>
<evidence type="ECO:0000256" key="7">
    <source>
        <dbReference type="ARBA" id="ARBA00022918"/>
    </source>
</evidence>
<keyword evidence="3" id="KW-0548">Nucleotidyltransferase</keyword>
<evidence type="ECO:0000256" key="6">
    <source>
        <dbReference type="ARBA" id="ARBA00022801"/>
    </source>
</evidence>
<dbReference type="EC" id="2.7.7.49" evidence="1"/>
<evidence type="ECO:0000313" key="10">
    <source>
        <dbReference type="EMBL" id="GBL76985.1"/>
    </source>
</evidence>
<keyword evidence="4" id="KW-0540">Nuclease</keyword>
<comment type="caution">
    <text evidence="10">The sequence shown here is derived from an EMBL/GenBank/DDBJ whole genome shotgun (WGS) entry which is preliminary data.</text>
</comment>
<sequence>MEWFEPLGIKLGGVYRTEIGIEFVLEEFKDVFSEDLRSYKGPAISLPIDPKYSACDEEKDLAQANLQLRVDDASAEAQTIVTHKEAFKVNRLQFGVNVAPGLFQDFLEDSLKGIPGYVLSHLMPDDREAPIAYASRTLTPTERNYSQLDKEALRIIAGVKQFHYFLYWHTFTLVTDHQPLPGLFNKMKLTPDILSPRMLQTDIPSPPEVLFLEELHNTPVKADEISQATLRDPVLSRVLNWVLKGCPESAKECRNFYLKRHELSVHKICLLWGNRVVIPEVLRGRVLVELHISHPGIEKLKSLVYCYVWWSKIEEDIENHLGLCEQCQQTRHAPPRAPVHPWEVTTKP</sequence>
<dbReference type="FunFam" id="1.10.340.70:FF:000003">
    <property type="entry name" value="Protein CBG25708"/>
    <property type="match status" value="1"/>
</dbReference>
<dbReference type="Pfam" id="PF17921">
    <property type="entry name" value="Integrase_H2C2"/>
    <property type="match status" value="1"/>
</dbReference>
<dbReference type="GO" id="GO:0004519">
    <property type="term" value="F:endonuclease activity"/>
    <property type="evidence" value="ECO:0007669"/>
    <property type="project" value="UniProtKB-KW"/>
</dbReference>
<dbReference type="OrthoDB" id="5978043at2759"/>
<keyword evidence="7" id="KW-0695">RNA-directed DNA polymerase</keyword>
<accession>A0A4Y2ACI5</accession>
<feature type="domain" description="Reverse transcriptase RNase H-like" evidence="8">
    <location>
        <begin position="116"/>
        <end position="190"/>
    </location>
</feature>
<dbReference type="PANTHER" id="PTHR37984:SF12">
    <property type="entry name" value="RIBONUCLEASE H"/>
    <property type="match status" value="1"/>
</dbReference>
<gene>
    <name evidence="10" type="ORF">AVEN_12648_1</name>
</gene>
<dbReference type="AlphaFoldDB" id="A0A4Y2ACI5"/>
<dbReference type="InterPro" id="IPR043502">
    <property type="entry name" value="DNA/RNA_pol_sf"/>
</dbReference>
<evidence type="ECO:0000256" key="4">
    <source>
        <dbReference type="ARBA" id="ARBA00022722"/>
    </source>
</evidence>
<dbReference type="InterPro" id="IPR041588">
    <property type="entry name" value="Integrase_H2C2"/>
</dbReference>
<dbReference type="Gene3D" id="1.10.340.70">
    <property type="match status" value="1"/>
</dbReference>
<keyword evidence="2" id="KW-0808">Transferase</keyword>